<dbReference type="GO" id="GO:0009003">
    <property type="term" value="F:signal peptidase activity"/>
    <property type="evidence" value="ECO:0007669"/>
    <property type="project" value="UniProtKB-EC"/>
</dbReference>
<comment type="subcellular location">
    <subcellularLocation>
        <location evidence="2">Cell membrane</location>
        <topology evidence="2">Single-pass type II membrane protein</topology>
    </subcellularLocation>
    <subcellularLocation>
        <location evidence="7">Membrane</location>
        <topology evidence="7">Single-pass type II membrane protein</topology>
    </subcellularLocation>
</comment>
<dbReference type="InterPro" id="IPR019757">
    <property type="entry name" value="Pept_S26A_signal_pept_1_Lys-AS"/>
</dbReference>
<dbReference type="Pfam" id="PF10502">
    <property type="entry name" value="Peptidase_S26"/>
    <property type="match status" value="1"/>
</dbReference>
<dbReference type="Proteomes" id="UP000217549">
    <property type="component" value="Chromosome I"/>
</dbReference>
<proteinExistence type="inferred from homology"/>
<dbReference type="GO" id="GO:0006465">
    <property type="term" value="P:signal peptide processing"/>
    <property type="evidence" value="ECO:0007669"/>
    <property type="project" value="InterPro"/>
</dbReference>
<dbReference type="SUPFAM" id="SSF51306">
    <property type="entry name" value="LexA/Signal peptidase"/>
    <property type="match status" value="1"/>
</dbReference>
<dbReference type="PRINTS" id="PR00727">
    <property type="entry name" value="LEADERPTASE"/>
</dbReference>
<dbReference type="InterPro" id="IPR019758">
    <property type="entry name" value="Pept_S26A_signal_pept_1_CS"/>
</dbReference>
<dbReference type="Gene3D" id="2.10.109.10">
    <property type="entry name" value="Umud Fragment, subunit A"/>
    <property type="match status" value="1"/>
</dbReference>
<accession>A0A285PPN9</accession>
<dbReference type="STRING" id="39488.ERS852450_02925"/>
<name>A0A285PPN9_9FIRM</name>
<feature type="active site" evidence="6">
    <location>
        <position position="62"/>
    </location>
</feature>
<dbReference type="KEGG" id="ehl:EHLA_0845"/>
<dbReference type="EC" id="3.4.21.89" evidence="4 7"/>
<evidence type="ECO:0000256" key="1">
    <source>
        <dbReference type="ARBA" id="ARBA00000677"/>
    </source>
</evidence>
<dbReference type="PANTHER" id="PTHR43390">
    <property type="entry name" value="SIGNAL PEPTIDASE I"/>
    <property type="match status" value="1"/>
</dbReference>
<feature type="domain" description="Peptidase S26" evidence="9">
    <location>
        <begin position="34"/>
        <end position="194"/>
    </location>
</feature>
<evidence type="ECO:0000313" key="11">
    <source>
        <dbReference type="Proteomes" id="UP000217549"/>
    </source>
</evidence>
<evidence type="ECO:0000256" key="4">
    <source>
        <dbReference type="ARBA" id="ARBA00013208"/>
    </source>
</evidence>
<evidence type="ECO:0000256" key="6">
    <source>
        <dbReference type="PIRSR" id="PIRSR600223-1"/>
    </source>
</evidence>
<feature type="compositionally biased region" description="Basic residues" evidence="8">
    <location>
        <begin position="14"/>
        <end position="24"/>
    </location>
</feature>
<dbReference type="GO" id="GO:0004252">
    <property type="term" value="F:serine-type endopeptidase activity"/>
    <property type="evidence" value="ECO:0007669"/>
    <property type="project" value="InterPro"/>
</dbReference>
<comment type="similarity">
    <text evidence="3 7">Belongs to the peptidase S26 family.</text>
</comment>
<keyword evidence="7" id="KW-1133">Transmembrane helix</keyword>
<comment type="catalytic activity">
    <reaction evidence="1 7">
        <text>Cleavage of hydrophobic, N-terminal signal or leader sequences from secreted and periplasmic proteins.</text>
        <dbReference type="EC" id="3.4.21.89"/>
    </reaction>
</comment>
<evidence type="ECO:0000256" key="5">
    <source>
        <dbReference type="ARBA" id="ARBA00022801"/>
    </source>
</evidence>
<keyword evidence="7" id="KW-0472">Membrane</keyword>
<keyword evidence="7" id="KW-0645">Protease</keyword>
<feature type="active site" evidence="6">
    <location>
        <position position="107"/>
    </location>
</feature>
<dbReference type="InterPro" id="IPR036286">
    <property type="entry name" value="LexA/Signal_pep-like_sf"/>
</dbReference>
<dbReference type="CDD" id="cd06530">
    <property type="entry name" value="S26_SPase_I"/>
    <property type="match status" value="1"/>
</dbReference>
<evidence type="ECO:0000256" key="3">
    <source>
        <dbReference type="ARBA" id="ARBA00009370"/>
    </source>
</evidence>
<dbReference type="GO" id="GO:0005886">
    <property type="term" value="C:plasma membrane"/>
    <property type="evidence" value="ECO:0007669"/>
    <property type="project" value="UniProtKB-SubCell"/>
</dbReference>
<dbReference type="NCBIfam" id="TIGR02227">
    <property type="entry name" value="sigpep_I_bact"/>
    <property type="match status" value="1"/>
</dbReference>
<dbReference type="AlphaFoldDB" id="A0A285PPN9"/>
<dbReference type="InterPro" id="IPR019533">
    <property type="entry name" value="Peptidase_S26"/>
</dbReference>
<gene>
    <name evidence="10" type="ORF">EHLA_0845</name>
</gene>
<dbReference type="EMBL" id="LT907978">
    <property type="protein sequence ID" value="SOB71583.1"/>
    <property type="molecule type" value="Genomic_DNA"/>
</dbReference>
<dbReference type="InterPro" id="IPR000223">
    <property type="entry name" value="Pept_S26A_signal_pept_1"/>
</dbReference>
<feature type="region of interest" description="Disordered" evidence="8">
    <location>
        <begin position="1"/>
        <end position="24"/>
    </location>
</feature>
<dbReference type="PROSITE" id="PS00761">
    <property type="entry name" value="SPASE_I_3"/>
    <property type="match status" value="1"/>
</dbReference>
<evidence type="ECO:0000256" key="2">
    <source>
        <dbReference type="ARBA" id="ARBA00004401"/>
    </source>
</evidence>
<evidence type="ECO:0000259" key="9">
    <source>
        <dbReference type="Pfam" id="PF10502"/>
    </source>
</evidence>
<dbReference type="PANTHER" id="PTHR43390:SF1">
    <property type="entry name" value="CHLOROPLAST PROCESSING PEPTIDASE"/>
    <property type="match status" value="1"/>
</dbReference>
<dbReference type="RefSeq" id="WP_096239430.1">
    <property type="nucleotide sequence ID" value="NZ_LT907978.1"/>
</dbReference>
<reference evidence="11" key="1">
    <citation type="submission" date="2017-09" db="EMBL/GenBank/DDBJ databases">
        <authorList>
            <person name="Shetty A S."/>
        </authorList>
    </citation>
    <scope>NUCLEOTIDE SEQUENCE [LARGE SCALE GENOMIC DNA]</scope>
</reference>
<evidence type="ECO:0000256" key="7">
    <source>
        <dbReference type="RuleBase" id="RU362042"/>
    </source>
</evidence>
<organism evidence="10 11">
    <name type="scientific">Anaerobutyricum hallii</name>
    <dbReference type="NCBI Taxonomy" id="39488"/>
    <lineage>
        <taxon>Bacteria</taxon>
        <taxon>Bacillati</taxon>
        <taxon>Bacillota</taxon>
        <taxon>Clostridia</taxon>
        <taxon>Lachnospirales</taxon>
        <taxon>Lachnospiraceae</taxon>
        <taxon>Anaerobutyricum</taxon>
    </lineage>
</organism>
<sequence length="203" mass="23684">MARRARKNQEVRLGRRQRRRKEQRRKNVKEVIGTILYLVILCAIVYFILHYVGQRTVVRGDSMDTTLSDGQNLIMDKLSYRFHEPERYDIVIFPGPEEYGEHPYYIKRIIGLPGETVQIKKGKVYINGKKLKSDIYGITDYIDEAGVAKSAQKLGKDEYFCLGDNRPVSYDSRYEEVGPVHRSQIIGKVWIRIWPLNKFGKVS</sequence>
<keyword evidence="7" id="KW-0812">Transmembrane</keyword>
<evidence type="ECO:0000313" key="10">
    <source>
        <dbReference type="EMBL" id="SOB71583.1"/>
    </source>
</evidence>
<protein>
    <recommendedName>
        <fullName evidence="4 7">Signal peptidase I</fullName>
        <ecNumber evidence="4 7">3.4.21.89</ecNumber>
    </recommendedName>
</protein>
<feature type="transmembrane region" description="Helical" evidence="7">
    <location>
        <begin position="28"/>
        <end position="49"/>
    </location>
</feature>
<keyword evidence="5 7" id="KW-0378">Hydrolase</keyword>
<dbReference type="PROSITE" id="PS00760">
    <property type="entry name" value="SPASE_I_2"/>
    <property type="match status" value="1"/>
</dbReference>
<keyword evidence="11" id="KW-1185">Reference proteome</keyword>
<evidence type="ECO:0000256" key="8">
    <source>
        <dbReference type="SAM" id="MobiDB-lite"/>
    </source>
</evidence>